<dbReference type="SUPFAM" id="SSF81383">
    <property type="entry name" value="F-box domain"/>
    <property type="match status" value="1"/>
</dbReference>
<accession>A0A291AU94</accession>
<name>A0A291AU94_9VIRU</name>
<keyword evidence="1" id="KW-1133">Transmembrane helix</keyword>
<evidence type="ECO:0000256" key="1">
    <source>
        <dbReference type="SAM" id="Phobius"/>
    </source>
</evidence>
<reference evidence="3 4" key="1">
    <citation type="journal article" date="2013" name="Science">
        <title>Pandoraviruses: amoeba viruses with genomes up to 2.5 Mb reaching that of parasitic eukaryotes.</title>
        <authorList>
            <person name="Philippe N."/>
            <person name="Legendre M."/>
            <person name="Doutre G."/>
            <person name="Coute Y."/>
            <person name="Poirot O."/>
            <person name="Lescot M."/>
            <person name="Arslan D."/>
            <person name="Seltzer V."/>
            <person name="Bertaux L."/>
            <person name="Bruley C."/>
            <person name="Garin J."/>
            <person name="Claverie J.M."/>
            <person name="Abergel C."/>
        </authorList>
    </citation>
    <scope>NUCLEOTIDE SEQUENCE [LARGE SCALE GENOMIC DNA]</scope>
    <source>
        <strain evidence="3">Melbourne</strain>
    </source>
</reference>
<protein>
    <submittedName>
        <fullName evidence="3">Ankyrin repeat domain containing protein</fullName>
    </submittedName>
</protein>
<organism evidence="3 4">
    <name type="scientific">Pandoravirus dulcis</name>
    <dbReference type="NCBI Taxonomy" id="1349409"/>
    <lineage>
        <taxon>Viruses</taxon>
        <taxon>Pandoravirus</taxon>
    </lineage>
</organism>
<dbReference type="InterPro" id="IPR036047">
    <property type="entry name" value="F-box-like_dom_sf"/>
</dbReference>
<dbReference type="Gene3D" id="1.25.40.20">
    <property type="entry name" value="Ankyrin repeat-containing domain"/>
    <property type="match status" value="2"/>
</dbReference>
<sequence>MRHMAATAGPIATLGDLPDEMLVAVLCRLPCADLYSTAPRVCRKWRTLSKDRTTMGPPVCLGGRAPRSFFPLTGEPLPPDWLAYAHGKECPRYRHACRDAVVDDRADVVTVLHGCSYPITKALTSAAAARGNVPMLAYLIDIHCPWGNDACRLAAAGGHLEAVRLMRARGCYWDQRTCSAAARGGHLHVLKYAHEHGCAWDGRTCTAAAKGGHLACLQYARTYGCAWDQQMVTWSAAKRGHLDCLRWAIEHGCRAGPDGCTDLILRDAARRGHLDVVCYLVDRACPLTWSATAAAAEGGHLAVLKCLREAGCPWTSAVCRNAAAGGHLDVLTYAHEHGCPWDADTCRVARAGGHDDCLAYALHRGCASTDAPAHRRPRCLFLPMTTVCAALLFLVACALLAFFAA</sequence>
<dbReference type="Pfam" id="PF12796">
    <property type="entry name" value="Ank_2"/>
    <property type="match status" value="1"/>
</dbReference>
<dbReference type="PANTHER" id="PTHR46586:SF3">
    <property type="entry name" value="ANKYRIN REPEAT-CONTAINING PROTEIN"/>
    <property type="match status" value="1"/>
</dbReference>
<evidence type="ECO:0000313" key="4">
    <source>
        <dbReference type="Proteomes" id="UP000201566"/>
    </source>
</evidence>
<dbReference type="EMBL" id="KC977570">
    <property type="protein sequence ID" value="ATE82554.1"/>
    <property type="molecule type" value="Genomic_DNA"/>
</dbReference>
<dbReference type="PROSITE" id="PS50181">
    <property type="entry name" value="FBOX"/>
    <property type="match status" value="1"/>
</dbReference>
<dbReference type="InterPro" id="IPR052050">
    <property type="entry name" value="SecEffector_AnkRepeat"/>
</dbReference>
<evidence type="ECO:0000259" key="2">
    <source>
        <dbReference type="PROSITE" id="PS50181"/>
    </source>
</evidence>
<dbReference type="SUPFAM" id="SSF48403">
    <property type="entry name" value="Ankyrin repeat"/>
    <property type="match status" value="1"/>
</dbReference>
<dbReference type="GeneID" id="34567925"/>
<gene>
    <name evidence="3" type="ORF">pdul_cds_846</name>
</gene>
<feature type="domain" description="F-box" evidence="2">
    <location>
        <begin position="11"/>
        <end position="59"/>
    </location>
</feature>
<feature type="transmembrane region" description="Helical" evidence="1">
    <location>
        <begin position="380"/>
        <end position="404"/>
    </location>
</feature>
<keyword evidence="1" id="KW-0472">Membrane</keyword>
<evidence type="ECO:0000313" key="3">
    <source>
        <dbReference type="EMBL" id="ATE82554.1"/>
    </source>
</evidence>
<keyword evidence="1" id="KW-0812">Transmembrane</keyword>
<dbReference type="InterPro" id="IPR001810">
    <property type="entry name" value="F-box_dom"/>
</dbReference>
<dbReference type="Proteomes" id="UP000201566">
    <property type="component" value="Segment"/>
</dbReference>
<dbReference type="Pfam" id="PF12937">
    <property type="entry name" value="F-box-like"/>
    <property type="match status" value="1"/>
</dbReference>
<dbReference type="KEGG" id="vg:34567925"/>
<dbReference type="RefSeq" id="YP_009430263.1">
    <property type="nucleotide sequence ID" value="NC_021858.1"/>
</dbReference>
<proteinExistence type="predicted"/>
<dbReference type="InterPro" id="IPR002110">
    <property type="entry name" value="Ankyrin_rpt"/>
</dbReference>
<dbReference type="Gene3D" id="1.20.1280.50">
    <property type="match status" value="1"/>
</dbReference>
<dbReference type="InterPro" id="IPR036770">
    <property type="entry name" value="Ankyrin_rpt-contain_sf"/>
</dbReference>
<dbReference type="PANTHER" id="PTHR46586">
    <property type="entry name" value="ANKYRIN REPEAT-CONTAINING PROTEIN"/>
    <property type="match status" value="1"/>
</dbReference>